<dbReference type="PROSITE" id="PS51352">
    <property type="entry name" value="THIOREDOXIN_2"/>
    <property type="match status" value="1"/>
</dbReference>
<sequence length="452" mass="52050">MQSIPLVYIFICLSIHAAYGKVLELSDRFIPLKHEGMWLIKFYAPWCGHCKKLEPIWKLSEQSLAHDPVRVGRVDCTRFPIVATEFNIQGFPTILFLKGENQYTYEGDRTREDIVAFSKKLLGPSVTQIKTEGDFRKAMERSEIFFVYSGSSEGLLYKHFKSLAAAHQQYDFFYHAPPEIVQKFSDVSHKKNVIRVFKDGTSHKFEDNGAFEDPPKAESLTMEKYKAEEDEKESVFVTLDPRNVSLVSWVNSERFPLFMKVTRGKLNHLMLSKKLLVMAVLEENRIGELSEEMLEFKEMIKLVLERNLHRYRSIFQFGWIGSPELANSVAMETLSLPNLLVLNVSSYQHHLPDDDPSFMTPEAVQLFLEDIVQGSAPVYGGSSYNVRLYRAYYELRSNLFEMWKGNPALTAVLFGLPFGFFSLICYSICCADIMDAEEEDEDHETEAHEKVD</sequence>
<comment type="function">
    <text evidence="5">Probable disulfide isomerase, which participates in the folding of proteins containing disulfide bonds. May act as a dithiol oxidase. Acts as a regulator of endoplasmic reticulum-mitochondria contact sites via its ability to regulate redox signals.</text>
</comment>
<keyword evidence="3" id="KW-1133">Transmembrane helix</keyword>
<dbReference type="GO" id="GO:0005789">
    <property type="term" value="C:endoplasmic reticulum membrane"/>
    <property type="evidence" value="ECO:0007669"/>
    <property type="project" value="UniProtKB-SubCell"/>
</dbReference>
<dbReference type="PANTHER" id="PTHR46426">
    <property type="entry name" value="PROTEIN DISULFIDE-ISOMERASE TMX3"/>
    <property type="match status" value="1"/>
</dbReference>
<keyword evidence="6" id="KW-0732">Signal</keyword>
<dbReference type="AlphaFoldDB" id="A0A7G3PIV7"/>
<accession>A0A7G3PIV7</accession>
<dbReference type="InterPro" id="IPR052250">
    <property type="entry name" value="PDI_TMX3"/>
</dbReference>
<evidence type="ECO:0000256" key="3">
    <source>
        <dbReference type="ARBA" id="ARBA00022989"/>
    </source>
</evidence>
<evidence type="ECO:0000256" key="2">
    <source>
        <dbReference type="ARBA" id="ARBA00022692"/>
    </source>
</evidence>
<dbReference type="InterPro" id="IPR036249">
    <property type="entry name" value="Thioredoxin-like_sf"/>
</dbReference>
<protein>
    <submittedName>
        <fullName evidence="8">Thioredoxin-related transmembrane protein 3</fullName>
    </submittedName>
</protein>
<dbReference type="InterPro" id="IPR013766">
    <property type="entry name" value="Thioredoxin_domain"/>
</dbReference>
<evidence type="ECO:0000256" key="1">
    <source>
        <dbReference type="ARBA" id="ARBA00004389"/>
    </source>
</evidence>
<comment type="subcellular location">
    <subcellularLocation>
        <location evidence="1">Endoplasmic reticulum membrane</location>
        <topology evidence="1">Single-pass membrane protein</topology>
    </subcellularLocation>
</comment>
<evidence type="ECO:0000256" key="4">
    <source>
        <dbReference type="ARBA" id="ARBA00023136"/>
    </source>
</evidence>
<evidence type="ECO:0000259" key="7">
    <source>
        <dbReference type="PROSITE" id="PS51352"/>
    </source>
</evidence>
<gene>
    <name evidence="8" type="primary">unc74</name>
</gene>
<dbReference type="InterPro" id="IPR017937">
    <property type="entry name" value="Thioredoxin_CS"/>
</dbReference>
<dbReference type="OrthoDB" id="74910at2759"/>
<reference evidence="8" key="1">
    <citation type="journal article" date="2020" name="PLoS Pathog.">
        <title>Nicotinic acetylcholine receptors: Ex-vivo expression of functional, non-hybrid, heteropentameric receptors from a marine arthropod, Lepeophtheirus salmonis.</title>
        <authorList>
            <person name="Rufener L."/>
            <person name="Kaur K."/>
            <person name="Sarr A."/>
            <person name="Aaen S.M."/>
            <person name="Horsberg T.E."/>
        </authorList>
    </citation>
    <scope>NUCLEOTIDE SEQUENCE</scope>
</reference>
<dbReference type="EMBL" id="MN240314">
    <property type="protein sequence ID" value="QHB80594.1"/>
    <property type="molecule type" value="mRNA"/>
</dbReference>
<proteinExistence type="evidence at transcript level"/>
<dbReference type="PANTHER" id="PTHR46426:SF1">
    <property type="entry name" value="PROTEIN DISULFIDE-ISOMERASE TMX3"/>
    <property type="match status" value="1"/>
</dbReference>
<evidence type="ECO:0000256" key="5">
    <source>
        <dbReference type="ARBA" id="ARBA00045246"/>
    </source>
</evidence>
<keyword evidence="4" id="KW-0472">Membrane</keyword>
<feature type="domain" description="Thioredoxin" evidence="7">
    <location>
        <begin position="4"/>
        <end position="123"/>
    </location>
</feature>
<dbReference type="Pfam" id="PF00085">
    <property type="entry name" value="Thioredoxin"/>
    <property type="match status" value="1"/>
</dbReference>
<feature type="chain" id="PRO_5028853822" evidence="6">
    <location>
        <begin position="21"/>
        <end position="452"/>
    </location>
</feature>
<dbReference type="Gene3D" id="3.40.30.10">
    <property type="entry name" value="Glutaredoxin"/>
    <property type="match status" value="2"/>
</dbReference>
<name>A0A7G3PIV7_LEPSM</name>
<feature type="signal peptide" evidence="6">
    <location>
        <begin position="1"/>
        <end position="20"/>
    </location>
</feature>
<organism evidence="8">
    <name type="scientific">Lepeophtheirus salmonis</name>
    <name type="common">Salmon louse</name>
    <name type="synonym">Caligus salmonis</name>
    <dbReference type="NCBI Taxonomy" id="72036"/>
    <lineage>
        <taxon>Eukaryota</taxon>
        <taxon>Metazoa</taxon>
        <taxon>Ecdysozoa</taxon>
        <taxon>Arthropoda</taxon>
        <taxon>Crustacea</taxon>
        <taxon>Multicrustacea</taxon>
        <taxon>Hexanauplia</taxon>
        <taxon>Copepoda</taxon>
        <taxon>Siphonostomatoida</taxon>
        <taxon>Caligidae</taxon>
        <taxon>Lepeophtheirus</taxon>
    </lineage>
</organism>
<dbReference type="SUPFAM" id="SSF52833">
    <property type="entry name" value="Thioredoxin-like"/>
    <property type="match status" value="1"/>
</dbReference>
<dbReference type="PRINTS" id="PR00421">
    <property type="entry name" value="THIOREDOXIN"/>
</dbReference>
<evidence type="ECO:0000256" key="6">
    <source>
        <dbReference type="SAM" id="SignalP"/>
    </source>
</evidence>
<evidence type="ECO:0000313" key="8">
    <source>
        <dbReference type="EMBL" id="QHB80594.1"/>
    </source>
</evidence>
<keyword evidence="2 8" id="KW-0812">Transmembrane</keyword>
<dbReference type="PROSITE" id="PS00194">
    <property type="entry name" value="THIOREDOXIN_1"/>
    <property type="match status" value="1"/>
</dbReference>